<proteinExistence type="predicted"/>
<evidence type="ECO:0000313" key="3">
    <source>
        <dbReference type="Proteomes" id="UP000823486"/>
    </source>
</evidence>
<dbReference type="PANTHER" id="PTHR36566">
    <property type="entry name" value="NICKEL INSERTION PROTEIN-RELATED"/>
    <property type="match status" value="1"/>
</dbReference>
<protein>
    <submittedName>
        <fullName evidence="2">Uncharacterized protein (TIGR00299 family) protein</fullName>
    </submittedName>
</protein>
<accession>A0ABS2QGZ0</accession>
<keyword evidence="1" id="KW-0533">Nickel</keyword>
<evidence type="ECO:0000313" key="2">
    <source>
        <dbReference type="EMBL" id="MBM7691526.1"/>
    </source>
</evidence>
<sequence length="402" mass="44423">MDRILYLDCTYGITEQGMLGALLHLGADLAYINRFIKELPFGSFTFERQNVETNGVLAAKAHLHDVPLKEENEQSKASKAADILRLIQSSEIPAHVKERSLLVIKALTEANSRLKGMPVEKSSMNGTWTSQAVHIIGICLGLESLGIKQIYASPILIGAGIQRTEDGMTIIPNPIVYELLKGIPITEVNAVQNLTTPLGAALIQSLAGEVASHNCMTIERSGYGGSDDVGKIPSILRASIVKFNDPIKTNQSKEAEESIFVLEFQVDDMAGEGLGFLMEELFDAGALDVFYTPVYMKKNRPGILVTVLSSLKNTEFCEEVILTETTTLGVRKSVWSRRILERNIVYVDTCYGRLRLKQAIKDGKVLRQIPEYEDVKKAAKDFNVPFHEVYTMALAKSQDEKA</sequence>
<organism evidence="2 3">
    <name type="scientific">Peribacillus deserti</name>
    <dbReference type="NCBI Taxonomy" id="673318"/>
    <lineage>
        <taxon>Bacteria</taxon>
        <taxon>Bacillati</taxon>
        <taxon>Bacillota</taxon>
        <taxon>Bacilli</taxon>
        <taxon>Bacillales</taxon>
        <taxon>Bacillaceae</taxon>
        <taxon>Peribacillus</taxon>
    </lineage>
</organism>
<dbReference type="Pfam" id="PF01969">
    <property type="entry name" value="Ni_insertion"/>
    <property type="match status" value="1"/>
</dbReference>
<dbReference type="PANTHER" id="PTHR36566:SF1">
    <property type="entry name" value="PYRIDINIUM-3,5-BISTHIOCARBOXYLIC ACID MONONUCLEOTIDE NICKEL INSERTION PROTEIN"/>
    <property type="match status" value="1"/>
</dbReference>
<reference evidence="2 3" key="1">
    <citation type="submission" date="2021-01" db="EMBL/GenBank/DDBJ databases">
        <title>Genomic Encyclopedia of Type Strains, Phase IV (KMG-IV): sequencing the most valuable type-strain genomes for metagenomic binning, comparative biology and taxonomic classification.</title>
        <authorList>
            <person name="Goeker M."/>
        </authorList>
    </citation>
    <scope>NUCLEOTIDE SEQUENCE [LARGE SCALE GENOMIC DNA]</scope>
    <source>
        <strain evidence="2 3">DSM 105482</strain>
    </source>
</reference>
<keyword evidence="3" id="KW-1185">Reference proteome</keyword>
<dbReference type="EMBL" id="JAFBFI010000003">
    <property type="protein sequence ID" value="MBM7691526.1"/>
    <property type="molecule type" value="Genomic_DNA"/>
</dbReference>
<evidence type="ECO:0000256" key="1">
    <source>
        <dbReference type="ARBA" id="ARBA00022596"/>
    </source>
</evidence>
<dbReference type="Gene3D" id="3.30.70.1380">
    <property type="entry name" value="Transcriptional regulatory protein pf0864 domain like"/>
    <property type="match status" value="1"/>
</dbReference>
<gene>
    <name evidence="2" type="ORF">JOC77_000933</name>
</gene>
<name>A0ABS2QGZ0_9BACI</name>
<comment type="caution">
    <text evidence="2">The sequence shown here is derived from an EMBL/GenBank/DDBJ whole genome shotgun (WGS) entry which is preliminary data.</text>
</comment>
<dbReference type="InterPro" id="IPR002822">
    <property type="entry name" value="Ni_insertion"/>
</dbReference>
<dbReference type="Proteomes" id="UP000823486">
    <property type="component" value="Unassembled WGS sequence"/>
</dbReference>
<dbReference type="Gene3D" id="3.10.20.300">
    <property type="entry name" value="mk0293 like domain"/>
    <property type="match status" value="1"/>
</dbReference>
<dbReference type="RefSeq" id="WP_204539238.1">
    <property type="nucleotide sequence ID" value="NZ_JAFBFI010000003.1"/>
</dbReference>